<keyword evidence="7" id="KW-1185">Reference proteome</keyword>
<dbReference type="SUPFAM" id="SSF101887">
    <property type="entry name" value="Apyrase"/>
    <property type="match status" value="1"/>
</dbReference>
<accession>A0ABM0JNZ9</accession>
<evidence type="ECO:0000313" key="8">
    <source>
        <dbReference type="RefSeq" id="XP_005098146.1"/>
    </source>
</evidence>
<evidence type="ECO:0000256" key="2">
    <source>
        <dbReference type="ARBA" id="ARBA00022723"/>
    </source>
</evidence>
<keyword evidence="6" id="KW-0812">Transmembrane</keyword>
<dbReference type="PANTHER" id="PTHR13023:SF3">
    <property type="entry name" value="SOLUBLE CALCIUM-ACTIVATED NUCLEOTIDASE 1"/>
    <property type="match status" value="1"/>
</dbReference>
<dbReference type="Gene3D" id="2.120.10.100">
    <property type="entry name" value="Apyrase"/>
    <property type="match status" value="1"/>
</dbReference>
<sequence length="416" mass="46918">MLASRVHYAYPSLFSVHMSLPVEDEDVNMLSSSPYPSTVHEWTKAIRRPTSYRVGNARFHLKPKVVLYAVLLSVSVLVLLFMFMPKTTPIVKCDAEQQLSNYDPTYPLTNPQRIAGSIVYTIGLITDLDTNSKSKEKKSTWLSYYRKGNLTLSESRTYVNVKLGSPKVLFSNIASGDRGMELSELVVFNGKLYTVDDRTGIVYEVSGQQVIPWVILADGNGKANKGFKCEWATVKDHRLYVGGLGKEWTTGTGEVVNLNPQWVKSIGRDGDVKHLDWHERYNALREKTGMLLPGYIIHESGVWSDVHKKWFFLPRRASTETYDEVKDEKRATNLMFIADEDFTSVEIKKIGSLNPTHGFSSFKFIPGTEDSIIVALKSEEDNGKIASYILAFDINGNTLMPEKKIGDVKYEGIEFV</sequence>
<evidence type="ECO:0000313" key="7">
    <source>
        <dbReference type="Proteomes" id="UP000694888"/>
    </source>
</evidence>
<evidence type="ECO:0000256" key="4">
    <source>
        <dbReference type="ARBA" id="ARBA00022837"/>
    </source>
</evidence>
<evidence type="ECO:0000256" key="5">
    <source>
        <dbReference type="ARBA" id="ARBA00025738"/>
    </source>
</evidence>
<evidence type="ECO:0000256" key="3">
    <source>
        <dbReference type="ARBA" id="ARBA00022801"/>
    </source>
</evidence>
<keyword evidence="2" id="KW-0479">Metal-binding</keyword>
<comment type="cofactor">
    <cofactor evidence="1">
        <name>Ca(2+)</name>
        <dbReference type="ChEBI" id="CHEBI:29108"/>
    </cofactor>
</comment>
<feature type="transmembrane region" description="Helical" evidence="6">
    <location>
        <begin position="65"/>
        <end position="84"/>
    </location>
</feature>
<keyword evidence="3" id="KW-0378">Hydrolase</keyword>
<dbReference type="RefSeq" id="XP_005098146.1">
    <property type="nucleotide sequence ID" value="XM_005098089.3"/>
</dbReference>
<keyword evidence="6" id="KW-1133">Transmembrane helix</keyword>
<reference evidence="8" key="1">
    <citation type="submission" date="2025-08" db="UniProtKB">
        <authorList>
            <consortium name="RefSeq"/>
        </authorList>
    </citation>
    <scope>IDENTIFICATION</scope>
</reference>
<dbReference type="InterPro" id="IPR036258">
    <property type="entry name" value="Apyrase_sf"/>
</dbReference>
<name>A0ABM0JNZ9_APLCA</name>
<comment type="similarity">
    <text evidence="5">Belongs to the apyrase family.</text>
</comment>
<dbReference type="PANTHER" id="PTHR13023">
    <property type="entry name" value="APYRASE"/>
    <property type="match status" value="1"/>
</dbReference>
<dbReference type="InterPro" id="IPR009283">
    <property type="entry name" value="Apyrase"/>
</dbReference>
<dbReference type="GeneID" id="101857251"/>
<evidence type="ECO:0000256" key="1">
    <source>
        <dbReference type="ARBA" id="ARBA00001913"/>
    </source>
</evidence>
<gene>
    <name evidence="8" type="primary">LOC101857251</name>
</gene>
<dbReference type="Proteomes" id="UP000694888">
    <property type="component" value="Unplaced"/>
</dbReference>
<dbReference type="Pfam" id="PF06079">
    <property type="entry name" value="Apyrase"/>
    <property type="match status" value="1"/>
</dbReference>
<keyword evidence="6" id="KW-0472">Membrane</keyword>
<evidence type="ECO:0000256" key="6">
    <source>
        <dbReference type="SAM" id="Phobius"/>
    </source>
</evidence>
<proteinExistence type="inferred from homology"/>
<protein>
    <submittedName>
        <fullName evidence="8">Soluble calcium-activated nucleotidase 1</fullName>
    </submittedName>
</protein>
<organism evidence="7 8">
    <name type="scientific">Aplysia californica</name>
    <name type="common">California sea hare</name>
    <dbReference type="NCBI Taxonomy" id="6500"/>
    <lineage>
        <taxon>Eukaryota</taxon>
        <taxon>Metazoa</taxon>
        <taxon>Spiralia</taxon>
        <taxon>Lophotrochozoa</taxon>
        <taxon>Mollusca</taxon>
        <taxon>Gastropoda</taxon>
        <taxon>Heterobranchia</taxon>
        <taxon>Euthyneura</taxon>
        <taxon>Tectipleura</taxon>
        <taxon>Aplysiida</taxon>
        <taxon>Aplysioidea</taxon>
        <taxon>Aplysiidae</taxon>
        <taxon>Aplysia</taxon>
    </lineage>
</organism>
<keyword evidence="4" id="KW-0106">Calcium</keyword>